<dbReference type="AlphaFoldDB" id="A0A2S2PX03"/>
<dbReference type="Pfam" id="PF00653">
    <property type="entry name" value="BIR"/>
    <property type="match status" value="1"/>
</dbReference>
<dbReference type="GO" id="GO:0005634">
    <property type="term" value="C:nucleus"/>
    <property type="evidence" value="ECO:0007669"/>
    <property type="project" value="TreeGrafter"/>
</dbReference>
<dbReference type="InterPro" id="IPR001370">
    <property type="entry name" value="BIR_rpt"/>
</dbReference>
<dbReference type="GO" id="GO:0005737">
    <property type="term" value="C:cytoplasm"/>
    <property type="evidence" value="ECO:0007669"/>
    <property type="project" value="TreeGrafter"/>
</dbReference>
<dbReference type="OrthoDB" id="5855668at2759"/>
<reference evidence="1" key="1">
    <citation type="submission" date="2018-04" db="EMBL/GenBank/DDBJ databases">
        <title>Transcriptome assembly of Sipha flava.</title>
        <authorList>
            <person name="Scully E.D."/>
            <person name="Geib S.M."/>
            <person name="Palmer N.A."/>
            <person name="Koch K."/>
            <person name="Bradshaw J."/>
            <person name="Heng-Moss T."/>
            <person name="Sarath G."/>
        </authorList>
    </citation>
    <scope>NUCLEOTIDE SEQUENCE</scope>
</reference>
<dbReference type="PANTHER" id="PTHR10044">
    <property type="entry name" value="INHIBITOR OF APOPTOSIS"/>
    <property type="match status" value="1"/>
</dbReference>
<dbReference type="EMBL" id="GGMS01000756">
    <property type="protein sequence ID" value="MBY69959.1"/>
    <property type="molecule type" value="Transcribed_RNA"/>
</dbReference>
<dbReference type="CDD" id="cd00022">
    <property type="entry name" value="BIR"/>
    <property type="match status" value="1"/>
</dbReference>
<dbReference type="SMART" id="SM00238">
    <property type="entry name" value="BIR"/>
    <property type="match status" value="1"/>
</dbReference>
<dbReference type="PROSITE" id="PS50143">
    <property type="entry name" value="BIR_REPEAT_2"/>
    <property type="match status" value="1"/>
</dbReference>
<dbReference type="Gene3D" id="1.10.1170.10">
    <property type="entry name" value="Inhibitor Of Apoptosis Protein (2mihbC-IAP-1), Chain A"/>
    <property type="match status" value="1"/>
</dbReference>
<sequence>MIYQINCTSDYNKLLNSVKNCPSIQYPQYVTFIKRLQSLNKFPSSLPDKLQLSEAGFFGKTRDSVQCFHCGLILSNWLIGDCPFREHAKFSNNCTFLLLSKGANFINDVTNKFKYKNLSFNCCNMHNYSPCDEVDK</sequence>
<organism evidence="1">
    <name type="scientific">Sipha flava</name>
    <name type="common">yellow sugarcane aphid</name>
    <dbReference type="NCBI Taxonomy" id="143950"/>
    <lineage>
        <taxon>Eukaryota</taxon>
        <taxon>Metazoa</taxon>
        <taxon>Ecdysozoa</taxon>
        <taxon>Arthropoda</taxon>
        <taxon>Hexapoda</taxon>
        <taxon>Insecta</taxon>
        <taxon>Pterygota</taxon>
        <taxon>Neoptera</taxon>
        <taxon>Paraneoptera</taxon>
        <taxon>Hemiptera</taxon>
        <taxon>Sternorrhyncha</taxon>
        <taxon>Aphidomorpha</taxon>
        <taxon>Aphidoidea</taxon>
        <taxon>Aphididae</taxon>
        <taxon>Sipha</taxon>
    </lineage>
</organism>
<protein>
    <submittedName>
        <fullName evidence="1">E3 ubiquitin-protein ligase</fullName>
    </submittedName>
</protein>
<accession>A0A2S2PX03</accession>
<dbReference type="GO" id="GO:0051726">
    <property type="term" value="P:regulation of cell cycle"/>
    <property type="evidence" value="ECO:0007669"/>
    <property type="project" value="TreeGrafter"/>
</dbReference>
<dbReference type="SUPFAM" id="SSF57924">
    <property type="entry name" value="Inhibitor of apoptosis (IAP) repeat"/>
    <property type="match status" value="1"/>
</dbReference>
<gene>
    <name evidence="1" type="primary">IAP3_2</name>
    <name evidence="1" type="ORF">g.130637</name>
</gene>
<dbReference type="InterPro" id="IPR050784">
    <property type="entry name" value="IAP"/>
</dbReference>
<proteinExistence type="predicted"/>
<dbReference type="PANTHER" id="PTHR10044:SF139">
    <property type="entry name" value="DEATH-ASSOCIATED INHIBITOR OF APOPTOSIS 2"/>
    <property type="match status" value="1"/>
</dbReference>
<name>A0A2S2PX03_9HEMI</name>
<evidence type="ECO:0000313" key="1">
    <source>
        <dbReference type="EMBL" id="MBY69959.1"/>
    </source>
</evidence>